<gene>
    <name evidence="2" type="ORF">AVDCRST_MAG49-1582</name>
</gene>
<reference evidence="2" key="1">
    <citation type="submission" date="2020-02" db="EMBL/GenBank/DDBJ databases">
        <authorList>
            <person name="Meier V. D."/>
        </authorList>
    </citation>
    <scope>NUCLEOTIDE SEQUENCE</scope>
    <source>
        <strain evidence="2">AVDCRST_MAG49</strain>
    </source>
</reference>
<sequence>MHHRGAGSRRRGDLAAAPDPTPDLGGHGGSRVAPDPDQRRRAGGQRAGGGRATGWRHTVPRWSAGGCGCTAVPVPAWGRPRARGRSRLKPAVVPPGALRATTSNL</sequence>
<organism evidence="2">
    <name type="scientific">uncultured Thermomicrobiales bacterium</name>
    <dbReference type="NCBI Taxonomy" id="1645740"/>
    <lineage>
        <taxon>Bacteria</taxon>
        <taxon>Pseudomonadati</taxon>
        <taxon>Thermomicrobiota</taxon>
        <taxon>Thermomicrobia</taxon>
        <taxon>Thermomicrobiales</taxon>
        <taxon>environmental samples</taxon>
    </lineage>
</organism>
<accession>A0A6J4UH67</accession>
<evidence type="ECO:0000256" key="1">
    <source>
        <dbReference type="SAM" id="MobiDB-lite"/>
    </source>
</evidence>
<feature type="region of interest" description="Disordered" evidence="1">
    <location>
        <begin position="1"/>
        <end position="90"/>
    </location>
</feature>
<proteinExistence type="predicted"/>
<dbReference type="EMBL" id="CADCWG010000098">
    <property type="protein sequence ID" value="CAA9548623.1"/>
    <property type="molecule type" value="Genomic_DNA"/>
</dbReference>
<dbReference type="AlphaFoldDB" id="A0A6J4UH67"/>
<protein>
    <submittedName>
        <fullName evidence="2">Uncharacterized protein</fullName>
    </submittedName>
</protein>
<evidence type="ECO:0000313" key="2">
    <source>
        <dbReference type="EMBL" id="CAA9548623.1"/>
    </source>
</evidence>
<name>A0A6J4UH67_9BACT</name>